<dbReference type="RefSeq" id="WP_310018574.1">
    <property type="nucleotide sequence ID" value="NZ_JAVDUM010000004.1"/>
</dbReference>
<evidence type="ECO:0000313" key="2">
    <source>
        <dbReference type="Proteomes" id="UP001259347"/>
    </source>
</evidence>
<keyword evidence="2" id="KW-1185">Reference proteome</keyword>
<reference evidence="1 2" key="1">
    <citation type="submission" date="2023-07" db="EMBL/GenBank/DDBJ databases">
        <title>Sorghum-associated microbial communities from plants grown in Nebraska, USA.</title>
        <authorList>
            <person name="Schachtman D."/>
        </authorList>
    </citation>
    <scope>NUCLEOTIDE SEQUENCE [LARGE SCALE GENOMIC DNA]</scope>
    <source>
        <strain evidence="1 2">2980</strain>
    </source>
</reference>
<name>A0ABU1SAG4_9MICO</name>
<gene>
    <name evidence="1" type="ORF">J2Y69_001197</name>
</gene>
<comment type="caution">
    <text evidence="1">The sequence shown here is derived from an EMBL/GenBank/DDBJ whole genome shotgun (WGS) entry which is preliminary data.</text>
</comment>
<dbReference type="EMBL" id="JAVDUM010000004">
    <property type="protein sequence ID" value="MDR6866604.1"/>
    <property type="molecule type" value="Genomic_DNA"/>
</dbReference>
<protein>
    <submittedName>
        <fullName evidence="1">Uncharacterized protein</fullName>
    </submittedName>
</protein>
<evidence type="ECO:0000313" key="1">
    <source>
        <dbReference type="EMBL" id="MDR6866604.1"/>
    </source>
</evidence>
<organism evidence="1 2">
    <name type="scientific">Microbacterium resistens</name>
    <dbReference type="NCBI Taxonomy" id="156977"/>
    <lineage>
        <taxon>Bacteria</taxon>
        <taxon>Bacillati</taxon>
        <taxon>Actinomycetota</taxon>
        <taxon>Actinomycetes</taxon>
        <taxon>Micrococcales</taxon>
        <taxon>Microbacteriaceae</taxon>
        <taxon>Microbacterium</taxon>
    </lineage>
</organism>
<sequence>MPVYTKVGHVSPRLDRSEAKIAYLVDYINYLEQRIAALETR</sequence>
<dbReference type="Proteomes" id="UP001259347">
    <property type="component" value="Unassembled WGS sequence"/>
</dbReference>
<accession>A0ABU1SAG4</accession>
<proteinExistence type="predicted"/>